<dbReference type="AlphaFoldDB" id="A0A9Q1J190"/>
<evidence type="ECO:0000313" key="2">
    <source>
        <dbReference type="EMBL" id="KAJ8361007.1"/>
    </source>
</evidence>
<protein>
    <submittedName>
        <fullName evidence="2">Uncharacterized protein</fullName>
    </submittedName>
</protein>
<gene>
    <name evidence="2" type="ORF">SKAU_G00175320</name>
</gene>
<sequence length="101" mass="10885">MWGVQSPCGVFPSAQTHVSFAARALARPRFMCSPSLSRHCCFRRETSLELTCILSPERLWSTLASNGEYKGSRTWPSPAPAALATDGAQSSTSPSSPLHTC</sequence>
<organism evidence="2 3">
    <name type="scientific">Synaphobranchus kaupii</name>
    <name type="common">Kaup's arrowtooth eel</name>
    <dbReference type="NCBI Taxonomy" id="118154"/>
    <lineage>
        <taxon>Eukaryota</taxon>
        <taxon>Metazoa</taxon>
        <taxon>Chordata</taxon>
        <taxon>Craniata</taxon>
        <taxon>Vertebrata</taxon>
        <taxon>Euteleostomi</taxon>
        <taxon>Actinopterygii</taxon>
        <taxon>Neopterygii</taxon>
        <taxon>Teleostei</taxon>
        <taxon>Anguilliformes</taxon>
        <taxon>Synaphobranchidae</taxon>
        <taxon>Synaphobranchus</taxon>
    </lineage>
</organism>
<proteinExistence type="predicted"/>
<dbReference type="EMBL" id="JAINUF010000005">
    <property type="protein sequence ID" value="KAJ8361007.1"/>
    <property type="molecule type" value="Genomic_DNA"/>
</dbReference>
<comment type="caution">
    <text evidence="2">The sequence shown here is derived from an EMBL/GenBank/DDBJ whole genome shotgun (WGS) entry which is preliminary data.</text>
</comment>
<keyword evidence="3" id="KW-1185">Reference proteome</keyword>
<evidence type="ECO:0000313" key="3">
    <source>
        <dbReference type="Proteomes" id="UP001152622"/>
    </source>
</evidence>
<name>A0A9Q1J190_SYNKA</name>
<feature type="compositionally biased region" description="Polar residues" evidence="1">
    <location>
        <begin position="87"/>
        <end position="101"/>
    </location>
</feature>
<reference evidence="2" key="1">
    <citation type="journal article" date="2023" name="Science">
        <title>Genome structures resolve the early diversification of teleost fishes.</title>
        <authorList>
            <person name="Parey E."/>
            <person name="Louis A."/>
            <person name="Montfort J."/>
            <person name="Bouchez O."/>
            <person name="Roques C."/>
            <person name="Iampietro C."/>
            <person name="Lluch J."/>
            <person name="Castinel A."/>
            <person name="Donnadieu C."/>
            <person name="Desvignes T."/>
            <person name="Floi Bucao C."/>
            <person name="Jouanno E."/>
            <person name="Wen M."/>
            <person name="Mejri S."/>
            <person name="Dirks R."/>
            <person name="Jansen H."/>
            <person name="Henkel C."/>
            <person name="Chen W.J."/>
            <person name="Zahm M."/>
            <person name="Cabau C."/>
            <person name="Klopp C."/>
            <person name="Thompson A.W."/>
            <person name="Robinson-Rechavi M."/>
            <person name="Braasch I."/>
            <person name="Lecointre G."/>
            <person name="Bobe J."/>
            <person name="Postlethwait J.H."/>
            <person name="Berthelot C."/>
            <person name="Roest Crollius H."/>
            <person name="Guiguen Y."/>
        </authorList>
    </citation>
    <scope>NUCLEOTIDE SEQUENCE</scope>
    <source>
        <strain evidence="2">WJC10195</strain>
    </source>
</reference>
<accession>A0A9Q1J190</accession>
<feature type="region of interest" description="Disordered" evidence="1">
    <location>
        <begin position="71"/>
        <end position="101"/>
    </location>
</feature>
<dbReference type="Proteomes" id="UP001152622">
    <property type="component" value="Chromosome 5"/>
</dbReference>
<evidence type="ECO:0000256" key="1">
    <source>
        <dbReference type="SAM" id="MobiDB-lite"/>
    </source>
</evidence>